<dbReference type="InterPro" id="IPR050682">
    <property type="entry name" value="ModA/WtpA"/>
</dbReference>
<dbReference type="EMBL" id="CP000828">
    <property type="protein sequence ID" value="ABW25817.1"/>
    <property type="molecule type" value="Genomic_DNA"/>
</dbReference>
<protein>
    <submittedName>
        <fullName evidence="6">Molybdate ABC transporter, periplasmic molybdate-binding protein</fullName>
    </submittedName>
</protein>
<feature type="binding site" evidence="5">
    <location>
        <position position="36"/>
    </location>
    <ligand>
        <name>molybdate</name>
        <dbReference type="ChEBI" id="CHEBI:36264"/>
    </ligand>
</feature>
<dbReference type="Proteomes" id="UP000000268">
    <property type="component" value="Chromosome"/>
</dbReference>
<keyword evidence="4" id="KW-0732">Signal</keyword>
<gene>
    <name evidence="6" type="primary">modA</name>
    <name evidence="6" type="ordered locus">AM1_0773</name>
</gene>
<evidence type="ECO:0000256" key="4">
    <source>
        <dbReference type="ARBA" id="ARBA00022729"/>
    </source>
</evidence>
<evidence type="ECO:0000256" key="1">
    <source>
        <dbReference type="ARBA" id="ARBA00009175"/>
    </source>
</evidence>
<dbReference type="AlphaFoldDB" id="B0CFD0"/>
<keyword evidence="2 5" id="KW-0500">Molybdenum</keyword>
<dbReference type="GO" id="GO:0015689">
    <property type="term" value="P:molybdate ion transport"/>
    <property type="evidence" value="ECO:0007669"/>
    <property type="project" value="InterPro"/>
</dbReference>
<dbReference type="eggNOG" id="COG0725">
    <property type="taxonomic scope" value="Bacteria"/>
</dbReference>
<keyword evidence="7" id="KW-1185">Reference proteome</keyword>
<dbReference type="SUPFAM" id="SSF53850">
    <property type="entry name" value="Periplasmic binding protein-like II"/>
    <property type="match status" value="1"/>
</dbReference>
<reference evidence="6 7" key="1">
    <citation type="journal article" date="2008" name="Proc. Natl. Acad. Sci. U.S.A.">
        <title>Niche adaptation and genome expansion in the chlorophyll d-producing cyanobacterium Acaryochloris marina.</title>
        <authorList>
            <person name="Swingley W.D."/>
            <person name="Chen M."/>
            <person name="Cheung P.C."/>
            <person name="Conrad A.L."/>
            <person name="Dejesa L.C."/>
            <person name="Hao J."/>
            <person name="Honchak B.M."/>
            <person name="Karbach L.E."/>
            <person name="Kurdoglu A."/>
            <person name="Lahiri S."/>
            <person name="Mastrian S.D."/>
            <person name="Miyashita H."/>
            <person name="Page L."/>
            <person name="Ramakrishna P."/>
            <person name="Satoh S."/>
            <person name="Sattley W.M."/>
            <person name="Shimada Y."/>
            <person name="Taylor H.L."/>
            <person name="Tomo T."/>
            <person name="Tsuchiya T."/>
            <person name="Wang Z.T."/>
            <person name="Raymond J."/>
            <person name="Mimuro M."/>
            <person name="Blankenship R.E."/>
            <person name="Touchman J.W."/>
        </authorList>
    </citation>
    <scope>NUCLEOTIDE SEQUENCE [LARGE SCALE GENOMIC DNA]</scope>
    <source>
        <strain evidence="7">MBIC 11017</strain>
    </source>
</reference>
<feature type="binding site" evidence="5">
    <location>
        <position position="173"/>
    </location>
    <ligand>
        <name>molybdate</name>
        <dbReference type="ChEBI" id="CHEBI:36264"/>
    </ligand>
</feature>
<name>B0CFD0_ACAM1</name>
<organism evidence="6 7">
    <name type="scientific">Acaryochloris marina (strain MBIC 11017)</name>
    <dbReference type="NCBI Taxonomy" id="329726"/>
    <lineage>
        <taxon>Bacteria</taxon>
        <taxon>Bacillati</taxon>
        <taxon>Cyanobacteriota</taxon>
        <taxon>Cyanophyceae</taxon>
        <taxon>Acaryochloridales</taxon>
        <taxon>Acaryochloridaceae</taxon>
        <taxon>Acaryochloris</taxon>
    </lineage>
</organism>
<evidence type="ECO:0000256" key="5">
    <source>
        <dbReference type="PIRSR" id="PIRSR004846-1"/>
    </source>
</evidence>
<feature type="binding site" evidence="5">
    <location>
        <position position="64"/>
    </location>
    <ligand>
        <name>molybdate</name>
        <dbReference type="ChEBI" id="CHEBI:36264"/>
    </ligand>
</feature>
<dbReference type="NCBIfam" id="TIGR01256">
    <property type="entry name" value="modA"/>
    <property type="match status" value="1"/>
</dbReference>
<dbReference type="GO" id="GO:1901359">
    <property type="term" value="F:tungstate binding"/>
    <property type="evidence" value="ECO:0007669"/>
    <property type="project" value="UniProtKB-ARBA"/>
</dbReference>
<dbReference type="PANTHER" id="PTHR30632">
    <property type="entry name" value="MOLYBDATE-BINDING PERIPLASMIC PROTEIN"/>
    <property type="match status" value="1"/>
</dbReference>
<dbReference type="GO" id="GO:0046872">
    <property type="term" value="F:metal ion binding"/>
    <property type="evidence" value="ECO:0007669"/>
    <property type="project" value="UniProtKB-KW"/>
</dbReference>
<dbReference type="PANTHER" id="PTHR30632:SF0">
    <property type="entry name" value="SULFATE-BINDING PROTEIN"/>
    <property type="match status" value="1"/>
</dbReference>
<dbReference type="InterPro" id="IPR005950">
    <property type="entry name" value="ModA"/>
</dbReference>
<evidence type="ECO:0000256" key="3">
    <source>
        <dbReference type="ARBA" id="ARBA00022723"/>
    </source>
</evidence>
<sequence>MKLPAPQLIISLGALILGGCQLLPQTRQLRISAASSLRTVLQTLEPEFEKAYPQVDLTFNFAASGVLQRQIEQGAPVDVFFSAAPQPINRLLEQQLITQDSHRSVVTNQLALIVPEQSQMSLTGFQQLTSPQVKKIMVGERASVPAGQYAQEVFAKLDLSQQLQAKLIFANNVRGVLAAVASANVDAGIVYATDVRQSDRVKQVALAPAQSHSPIVYPIAIVAASSQPQTAQSFIDFLSTPEAQDRFTQAGFGLVSKD</sequence>
<dbReference type="STRING" id="329726.AM1_0773"/>
<evidence type="ECO:0000313" key="7">
    <source>
        <dbReference type="Proteomes" id="UP000000268"/>
    </source>
</evidence>
<dbReference type="PIRSF" id="PIRSF004846">
    <property type="entry name" value="ModA"/>
    <property type="match status" value="1"/>
</dbReference>
<dbReference type="Gene3D" id="3.40.190.10">
    <property type="entry name" value="Periplasmic binding protein-like II"/>
    <property type="match status" value="2"/>
</dbReference>
<feature type="binding site" evidence="5">
    <location>
        <position position="146"/>
    </location>
    <ligand>
        <name>molybdate</name>
        <dbReference type="ChEBI" id="CHEBI:36264"/>
    </ligand>
</feature>
<dbReference type="HOGENOM" id="CLU_065520_3_1_3"/>
<comment type="similarity">
    <text evidence="1">Belongs to the bacterial solute-binding protein ModA family.</text>
</comment>
<accession>B0CFD0</accession>
<dbReference type="GO" id="GO:0030973">
    <property type="term" value="F:molybdate ion binding"/>
    <property type="evidence" value="ECO:0007669"/>
    <property type="project" value="TreeGrafter"/>
</dbReference>
<dbReference type="KEGG" id="amr:AM1_0773"/>
<feature type="binding site" evidence="5">
    <location>
        <position position="191"/>
    </location>
    <ligand>
        <name>molybdate</name>
        <dbReference type="ChEBI" id="CHEBI:36264"/>
    </ligand>
</feature>
<dbReference type="Pfam" id="PF13531">
    <property type="entry name" value="SBP_bac_11"/>
    <property type="match status" value="1"/>
</dbReference>
<dbReference type="FunFam" id="3.40.190.10:FF:000035">
    <property type="entry name" value="Molybdate ABC transporter substrate-binding protein"/>
    <property type="match status" value="1"/>
</dbReference>
<evidence type="ECO:0000313" key="6">
    <source>
        <dbReference type="EMBL" id="ABW25817.1"/>
    </source>
</evidence>
<evidence type="ECO:0000256" key="2">
    <source>
        <dbReference type="ARBA" id="ARBA00022505"/>
    </source>
</evidence>
<proteinExistence type="inferred from homology"/>
<dbReference type="PROSITE" id="PS51257">
    <property type="entry name" value="PROKAR_LIPOPROTEIN"/>
    <property type="match status" value="1"/>
</dbReference>
<keyword evidence="3 5" id="KW-0479">Metal-binding</keyword>